<dbReference type="SMART" id="SM00507">
    <property type="entry name" value="HNHc"/>
    <property type="match status" value="1"/>
</dbReference>
<evidence type="ECO:0000313" key="7">
    <source>
        <dbReference type="Proteomes" id="UP000473885"/>
    </source>
</evidence>
<gene>
    <name evidence="6" type="ORF">FDF74_12350</name>
</gene>
<dbReference type="CDD" id="cd00085">
    <property type="entry name" value="HNHc"/>
    <property type="match status" value="1"/>
</dbReference>
<dbReference type="GO" id="GO:0005829">
    <property type="term" value="C:cytosol"/>
    <property type="evidence" value="ECO:0007669"/>
    <property type="project" value="TreeGrafter"/>
</dbReference>
<name>A0A6M0RCT1_9CLOT</name>
<reference evidence="6 7" key="1">
    <citation type="submission" date="2019-04" db="EMBL/GenBank/DDBJ databases">
        <title>Genome sequencing of Clostridium botulinum Groups I-IV and Clostridium butyricum.</title>
        <authorList>
            <person name="Brunt J."/>
            <person name="Van Vliet A.H.M."/>
            <person name="Stringer S.C."/>
            <person name="Carter A.T."/>
            <person name="Peck M.W."/>
        </authorList>
    </citation>
    <scope>NUCLEOTIDE SEQUENCE [LARGE SCALE GENOMIC DNA]</scope>
    <source>
        <strain evidence="6 7">IFR 18/094</strain>
    </source>
</reference>
<dbReference type="GO" id="GO:0008270">
    <property type="term" value="F:zinc ion binding"/>
    <property type="evidence" value="ECO:0007669"/>
    <property type="project" value="InterPro"/>
</dbReference>
<dbReference type="RefSeq" id="WP_163249943.1">
    <property type="nucleotide sequence ID" value="NZ_SXDP01000017.1"/>
</dbReference>
<dbReference type="PANTHER" id="PTHR41286:SF1">
    <property type="entry name" value="HNH NUCLEASE YAJD-RELATED"/>
    <property type="match status" value="1"/>
</dbReference>
<evidence type="ECO:0000256" key="1">
    <source>
        <dbReference type="ARBA" id="ARBA00022722"/>
    </source>
</evidence>
<keyword evidence="2" id="KW-0378">Hydrolase</keyword>
<comment type="caution">
    <text evidence="6">The sequence shown here is derived from an EMBL/GenBank/DDBJ whole genome shotgun (WGS) entry which is preliminary data.</text>
</comment>
<dbReference type="GO" id="GO:0003676">
    <property type="term" value="F:nucleic acid binding"/>
    <property type="evidence" value="ECO:0007669"/>
    <property type="project" value="InterPro"/>
</dbReference>
<sequence length="102" mass="12372">MKKELLKSIENGDIERFYKSCEWLNKRKTILKRDNKECQRCKSNGRYHKAECVHHIKHLRDRPDLALTDCNLISLCYTCHNEVHPEKLHHNNKPKFSNEERW</sequence>
<dbReference type="GO" id="GO:0004519">
    <property type="term" value="F:endonuclease activity"/>
    <property type="evidence" value="ECO:0007669"/>
    <property type="project" value="UniProtKB-KW"/>
</dbReference>
<evidence type="ECO:0000259" key="5">
    <source>
        <dbReference type="SMART" id="SM00507"/>
    </source>
</evidence>
<comment type="similarity">
    <text evidence="3">Belongs to the HNH nuclease family.</text>
</comment>
<keyword evidence="6" id="KW-0255">Endonuclease</keyword>
<dbReference type="Proteomes" id="UP000473885">
    <property type="component" value="Unassembled WGS sequence"/>
</dbReference>
<dbReference type="InterPro" id="IPR002711">
    <property type="entry name" value="HNH"/>
</dbReference>
<dbReference type="InterPro" id="IPR003615">
    <property type="entry name" value="HNH_nuc"/>
</dbReference>
<proteinExistence type="inferred from homology"/>
<accession>A0A6M0RCT1</accession>
<dbReference type="GO" id="GO:0016787">
    <property type="term" value="F:hydrolase activity"/>
    <property type="evidence" value="ECO:0007669"/>
    <property type="project" value="UniProtKB-KW"/>
</dbReference>
<protein>
    <recommendedName>
        <fullName evidence="4">Putative HNH nuclease YajD</fullName>
    </recommendedName>
</protein>
<dbReference type="EMBL" id="SXDP01000017">
    <property type="protein sequence ID" value="NEZ47973.1"/>
    <property type="molecule type" value="Genomic_DNA"/>
</dbReference>
<evidence type="ECO:0000313" key="6">
    <source>
        <dbReference type="EMBL" id="NEZ47973.1"/>
    </source>
</evidence>
<dbReference type="Pfam" id="PF01844">
    <property type="entry name" value="HNH"/>
    <property type="match status" value="1"/>
</dbReference>
<dbReference type="AlphaFoldDB" id="A0A6M0RCT1"/>
<organism evidence="6 7">
    <name type="scientific">Clostridium niameyense</name>
    <dbReference type="NCBI Taxonomy" id="1622073"/>
    <lineage>
        <taxon>Bacteria</taxon>
        <taxon>Bacillati</taxon>
        <taxon>Bacillota</taxon>
        <taxon>Clostridia</taxon>
        <taxon>Eubacteriales</taxon>
        <taxon>Clostridiaceae</taxon>
        <taxon>Clostridium</taxon>
    </lineage>
</organism>
<evidence type="ECO:0000256" key="4">
    <source>
        <dbReference type="ARBA" id="ARBA00040194"/>
    </source>
</evidence>
<keyword evidence="7" id="KW-1185">Reference proteome</keyword>
<dbReference type="PANTHER" id="PTHR41286">
    <property type="entry name" value="HNH NUCLEASE YAJD-RELATED"/>
    <property type="match status" value="1"/>
</dbReference>
<evidence type="ECO:0000256" key="3">
    <source>
        <dbReference type="ARBA" id="ARBA00038412"/>
    </source>
</evidence>
<evidence type="ECO:0000256" key="2">
    <source>
        <dbReference type="ARBA" id="ARBA00022801"/>
    </source>
</evidence>
<keyword evidence="1" id="KW-0540">Nuclease</keyword>
<feature type="domain" description="HNH nuclease" evidence="5">
    <location>
        <begin position="25"/>
        <end position="81"/>
    </location>
</feature>